<organism evidence="2">
    <name type="scientific">Corethrella appendiculata</name>
    <dbReference type="NCBI Taxonomy" id="1370023"/>
    <lineage>
        <taxon>Eukaryota</taxon>
        <taxon>Metazoa</taxon>
        <taxon>Ecdysozoa</taxon>
        <taxon>Arthropoda</taxon>
        <taxon>Hexapoda</taxon>
        <taxon>Insecta</taxon>
        <taxon>Pterygota</taxon>
        <taxon>Neoptera</taxon>
        <taxon>Endopterygota</taxon>
        <taxon>Diptera</taxon>
        <taxon>Nematocera</taxon>
        <taxon>Culicoidea</taxon>
        <taxon>Chaoboridae</taxon>
        <taxon>Corethrella</taxon>
    </lineage>
</organism>
<evidence type="ECO:0000313" key="2">
    <source>
        <dbReference type="EMBL" id="JAB55113.1"/>
    </source>
</evidence>
<proteinExistence type="evidence at transcript level"/>
<feature type="compositionally biased region" description="Polar residues" evidence="1">
    <location>
        <begin position="31"/>
        <end position="58"/>
    </location>
</feature>
<sequence length="328" mass="37087">RFTDTSHLIHLQWNKSGLQYTFPTVFLHLNPQNTNHQKSPNLDNENKTPQSTPSKLTPKNSSKNNSYKFKDNRKLAGGVPRKQSKYSRKKKDRKSAELSKFVAPPIVPVAIVNISTDAGVDTVDGITKDDGENQVANEKQIQIVNLSPNSSHQEKHDVEKHSSIVSDDVDYVQKNIQVSVDFHHRPNSEIDSTTTAINNNNTNDLKLDINSNLTKSEPTDTELSESESVKTITNQTKDTSITSSTTLSAANQSSNQTKNIAVHIKRKQYNDFSKDSVSLNSSDTERDSSIFDETDETDYDKVEYRKKNINEEQQKQQHLQQHHQQKSI</sequence>
<name>U5ELT7_9DIPT</name>
<feature type="region of interest" description="Disordered" evidence="1">
    <location>
        <begin position="193"/>
        <end position="257"/>
    </location>
</feature>
<feature type="region of interest" description="Disordered" evidence="1">
    <location>
        <begin position="272"/>
        <end position="328"/>
    </location>
</feature>
<reference evidence="2" key="1">
    <citation type="journal article" date="2014" name="Insect Biochem. Mol. Biol.">
        <title>An insight into the sialome of the frog biting fly, Corethrella appendiculata.</title>
        <authorList>
            <person name="Ribeiro J.M.C."/>
            <person name="Chagas A.C."/>
            <person name="Pham V.M."/>
            <person name="Lounibos L.P."/>
            <person name="Calvo E."/>
        </authorList>
    </citation>
    <scope>NUCLEOTIDE SEQUENCE</scope>
    <source>
        <tissue evidence="2">Salivary glands</tissue>
    </source>
</reference>
<feature type="compositionally biased region" description="Polar residues" evidence="1">
    <location>
        <begin position="229"/>
        <end position="238"/>
    </location>
</feature>
<feature type="non-terminal residue" evidence="2">
    <location>
        <position position="1"/>
    </location>
</feature>
<evidence type="ECO:0000256" key="1">
    <source>
        <dbReference type="SAM" id="MobiDB-lite"/>
    </source>
</evidence>
<accession>U5ELT7</accession>
<feature type="compositionally biased region" description="Low complexity" evidence="1">
    <location>
        <begin position="193"/>
        <end position="203"/>
    </location>
</feature>
<feature type="compositionally biased region" description="Low complexity" evidence="1">
    <location>
        <begin position="239"/>
        <end position="248"/>
    </location>
</feature>
<dbReference type="AlphaFoldDB" id="U5ELT7"/>
<feature type="region of interest" description="Disordered" evidence="1">
    <location>
        <begin position="31"/>
        <end position="97"/>
    </location>
</feature>
<feature type="non-terminal residue" evidence="2">
    <location>
        <position position="328"/>
    </location>
</feature>
<feature type="compositionally biased region" description="Basic and acidic residues" evidence="1">
    <location>
        <begin position="299"/>
        <end position="315"/>
    </location>
</feature>
<feature type="compositionally biased region" description="Basic residues" evidence="1">
    <location>
        <begin position="82"/>
        <end position="93"/>
    </location>
</feature>
<dbReference type="EMBL" id="GANO01004758">
    <property type="protein sequence ID" value="JAB55113.1"/>
    <property type="molecule type" value="mRNA"/>
</dbReference>
<protein>
    <submittedName>
        <fullName evidence="2">Uncharacterized protein</fullName>
    </submittedName>
</protein>